<proteinExistence type="predicted"/>
<evidence type="ECO:0000313" key="2">
    <source>
        <dbReference type="Proteomes" id="UP000051446"/>
    </source>
</evidence>
<name>A0A0R2YAY0_9PSED</name>
<reference evidence="1 2" key="1">
    <citation type="submission" date="2015-02" db="EMBL/GenBank/DDBJ databases">
        <title>Pseudomonas helleri sp. nov. and Pseudomonas weihenstephanensis sp. nov., isolated from raw cows milk.</title>
        <authorList>
            <person name="von Neubeck M."/>
            <person name="Huptas C."/>
            <person name="Wenning M."/>
            <person name="Scherer S."/>
        </authorList>
    </citation>
    <scope>NUCLEOTIDE SEQUENCE [LARGE SCALE GENOMIC DNA]</scope>
    <source>
        <strain evidence="1 2">DSM 17149</strain>
    </source>
</reference>
<dbReference type="AlphaFoldDB" id="A0A0R2YAY0"/>
<accession>A0A0R2YAY0</accession>
<dbReference type="RefSeq" id="WP_057012538.1">
    <property type="nucleotide sequence ID" value="NZ_JYLH01000007.1"/>
</dbReference>
<comment type="caution">
    <text evidence="1">The sequence shown here is derived from an EMBL/GenBank/DDBJ whole genome shotgun (WGS) entry which is preliminary data.</text>
</comment>
<dbReference type="EMBL" id="JYLH01000007">
    <property type="protein sequence ID" value="KRP45309.1"/>
    <property type="molecule type" value="Genomic_DNA"/>
</dbReference>
<dbReference type="PATRIC" id="fig|75588.4.peg.4993"/>
<protein>
    <submittedName>
        <fullName evidence="1">Uncharacterized protein</fullName>
    </submittedName>
</protein>
<dbReference type="Proteomes" id="UP000051446">
    <property type="component" value="Unassembled WGS sequence"/>
</dbReference>
<gene>
    <name evidence="1" type="ORF">TU73_12910</name>
</gene>
<sequence length="157" mass="18157">MKPLNIRYTIALTVAVIALVVLHIAYSAQSSRQIFKGTFFASGGIIMSNGDVYDTRLRLQSHGYKLHDFEEVNKNSQDFALTQESSLFGNARFVISQERDNEWLKHNLSIDRDIAFNYAYYSNVFSRLSLYKLTTRSKSECFYIKELEAIRCFGIER</sequence>
<organism evidence="1 2">
    <name type="scientific">Pseudomonas libanensis</name>
    <dbReference type="NCBI Taxonomy" id="75588"/>
    <lineage>
        <taxon>Bacteria</taxon>
        <taxon>Pseudomonadati</taxon>
        <taxon>Pseudomonadota</taxon>
        <taxon>Gammaproteobacteria</taxon>
        <taxon>Pseudomonadales</taxon>
        <taxon>Pseudomonadaceae</taxon>
        <taxon>Pseudomonas</taxon>
    </lineage>
</organism>
<evidence type="ECO:0000313" key="1">
    <source>
        <dbReference type="EMBL" id="KRP45309.1"/>
    </source>
</evidence>